<dbReference type="PANTHER" id="PTHR23322">
    <property type="entry name" value="FAS-ASSOCIATED PROTEIN"/>
    <property type="match status" value="1"/>
</dbReference>
<dbReference type="EnsemblMetazoa" id="XM_014398524.2">
    <property type="protein sequence ID" value="XP_014254010.1"/>
    <property type="gene ID" value="LOC106669209"/>
</dbReference>
<dbReference type="OMA" id="YEGCKTI"/>
<accession>A0A8I6TG42</accession>
<dbReference type="InterPro" id="IPR029071">
    <property type="entry name" value="Ubiquitin-like_domsf"/>
</dbReference>
<proteinExistence type="predicted"/>
<feature type="domain" description="UBX" evidence="2">
    <location>
        <begin position="584"/>
        <end position="661"/>
    </location>
</feature>
<dbReference type="SUPFAM" id="SSF52833">
    <property type="entry name" value="Thioredoxin-like"/>
    <property type="match status" value="1"/>
</dbReference>
<evidence type="ECO:0000313" key="4">
    <source>
        <dbReference type="Proteomes" id="UP000494040"/>
    </source>
</evidence>
<dbReference type="GeneID" id="106669209"/>
<dbReference type="Pfam" id="PF21021">
    <property type="entry name" value="FAF1"/>
    <property type="match status" value="1"/>
</dbReference>
<dbReference type="GO" id="GO:0005634">
    <property type="term" value="C:nucleus"/>
    <property type="evidence" value="ECO:0007669"/>
    <property type="project" value="TreeGrafter"/>
</dbReference>
<dbReference type="CDD" id="cd01771">
    <property type="entry name" value="UBX_UBXN3A"/>
    <property type="match status" value="1"/>
</dbReference>
<name>A0A8I6TG42_CIMLE</name>
<dbReference type="InterPro" id="IPR050730">
    <property type="entry name" value="UBX_domain-protein"/>
</dbReference>
<dbReference type="GO" id="GO:0036503">
    <property type="term" value="P:ERAD pathway"/>
    <property type="evidence" value="ECO:0007669"/>
    <property type="project" value="TreeGrafter"/>
</dbReference>
<dbReference type="GO" id="GO:0043130">
    <property type="term" value="F:ubiquitin binding"/>
    <property type="evidence" value="ECO:0007669"/>
    <property type="project" value="TreeGrafter"/>
</dbReference>
<dbReference type="InterPro" id="IPR036249">
    <property type="entry name" value="Thioredoxin-like_sf"/>
</dbReference>
<dbReference type="SUPFAM" id="SSF54236">
    <property type="entry name" value="Ubiquitin-like"/>
    <property type="match status" value="2"/>
</dbReference>
<dbReference type="CDD" id="cd17129">
    <property type="entry name" value="Ubl1_FAF1"/>
    <property type="match status" value="1"/>
</dbReference>
<dbReference type="SMART" id="SM00594">
    <property type="entry name" value="UAS"/>
    <property type="match status" value="1"/>
</dbReference>
<dbReference type="Gene3D" id="3.10.20.90">
    <property type="entry name" value="Phosphatidylinositol 3-kinase Catalytic Subunit, Chain A, domain 1"/>
    <property type="match status" value="2"/>
</dbReference>
<sequence length="664" mass="75593">MSNEDHKRDEMIVNFQSCTGIEDIAEAVRLLEEASWNIEVALKRFLPEEEGHNFHSSITNCQNSKLRNGIPLPIIERFGEFPSTSDPAQRLHLIEVFIHYNGNEMVDFRVPDSTKLADLKEIVFSETGFSPSLQILSGWAAEPDNDSMTLADLGSPAKLHLFMIAKPEPSTAYNIVHIEDDDEEFIAQESMPTDTQTAEADITIYARRLKIFDEISNKSYLLILDLDTPVGTVKAYTTYITDIPLANQVWTGWPARPNIDDDTWIGILPLSLPWHHLKVRSSNETPNIAPSTMCIDLTGDTDSSPEDFEDASESFNAEDEIYIDDTITPRTEPLIPDNVEDETAGSVHFIDGFTLRYGQTSPNFLPGSLEDAIKESCMKPAKERRMLAIYLHHDGSVLSNVFCTELLCSETVLQTFGNCFLLWGWDLTNEANKNMFLASAMKNLGATVAETVRNMNTEQLPALLIVTRSRSNTELFNVIYGNIGLNDFYATLIHAVDMYSELQENEIKEEEERAVRQQIKTEQDHAFQQSLLMDRAKDEAKKQKLMLESQEEMRKKQEKEAEERMRIEEKNAVLAILPPEPEEDATDVVKIKFRRPTGDTFARRFLSHDKLETVFNFLLVEGFRIKEYKVLTSWPRRDISSFTGSTTLKDLNLHSQETLIIEER</sequence>
<feature type="coiled-coil region" evidence="1">
    <location>
        <begin position="500"/>
        <end position="570"/>
    </location>
</feature>
<dbReference type="RefSeq" id="XP_014254010.1">
    <property type="nucleotide sequence ID" value="XM_014398524.2"/>
</dbReference>
<dbReference type="Proteomes" id="UP000494040">
    <property type="component" value="Unassembled WGS sequence"/>
</dbReference>
<dbReference type="Pfam" id="PF00789">
    <property type="entry name" value="UBX"/>
    <property type="match status" value="1"/>
</dbReference>
<dbReference type="OrthoDB" id="1920064at2759"/>
<evidence type="ECO:0000256" key="1">
    <source>
        <dbReference type="SAM" id="Coils"/>
    </source>
</evidence>
<reference evidence="3" key="1">
    <citation type="submission" date="2022-01" db="UniProtKB">
        <authorList>
            <consortium name="EnsemblMetazoa"/>
        </authorList>
    </citation>
    <scope>IDENTIFICATION</scope>
</reference>
<dbReference type="SMART" id="SM00166">
    <property type="entry name" value="UBX"/>
    <property type="match status" value="1"/>
</dbReference>
<protein>
    <recommendedName>
        <fullName evidence="2">UBX domain-containing protein</fullName>
    </recommendedName>
</protein>
<evidence type="ECO:0000313" key="3">
    <source>
        <dbReference type="EnsemblMetazoa" id="XP_014254010.1"/>
    </source>
</evidence>
<dbReference type="PANTHER" id="PTHR23322:SF96">
    <property type="entry name" value="FAS-ASSOCIATED FACTOR 1"/>
    <property type="match status" value="1"/>
</dbReference>
<dbReference type="InterPro" id="IPR006577">
    <property type="entry name" value="UAS"/>
</dbReference>
<dbReference type="AlphaFoldDB" id="A0A8I6TG42"/>
<dbReference type="Pfam" id="PF14555">
    <property type="entry name" value="UBA_4"/>
    <property type="match status" value="1"/>
</dbReference>
<evidence type="ECO:0000259" key="2">
    <source>
        <dbReference type="PROSITE" id="PS50033"/>
    </source>
</evidence>
<organism evidence="3 4">
    <name type="scientific">Cimex lectularius</name>
    <name type="common">Bed bug</name>
    <name type="synonym">Acanthia lectularia</name>
    <dbReference type="NCBI Taxonomy" id="79782"/>
    <lineage>
        <taxon>Eukaryota</taxon>
        <taxon>Metazoa</taxon>
        <taxon>Ecdysozoa</taxon>
        <taxon>Arthropoda</taxon>
        <taxon>Hexapoda</taxon>
        <taxon>Insecta</taxon>
        <taxon>Pterygota</taxon>
        <taxon>Neoptera</taxon>
        <taxon>Paraneoptera</taxon>
        <taxon>Hemiptera</taxon>
        <taxon>Heteroptera</taxon>
        <taxon>Panheteroptera</taxon>
        <taxon>Cimicomorpha</taxon>
        <taxon>Cimicidae</taxon>
        <taxon>Cimex</taxon>
    </lineage>
</organism>
<keyword evidence="4" id="KW-1185">Reference proteome</keyword>
<dbReference type="Gene3D" id="3.40.30.10">
    <property type="entry name" value="Glutaredoxin"/>
    <property type="match status" value="1"/>
</dbReference>
<dbReference type="InterPro" id="IPR049483">
    <property type="entry name" value="FAF1_2-like_UAS"/>
</dbReference>
<dbReference type="Gene3D" id="1.10.8.10">
    <property type="entry name" value="DNA helicase RuvA subunit, C-terminal domain"/>
    <property type="match status" value="1"/>
</dbReference>
<dbReference type="KEGG" id="clec:106669209"/>
<dbReference type="PROSITE" id="PS50033">
    <property type="entry name" value="UBX"/>
    <property type="match status" value="1"/>
</dbReference>
<dbReference type="GO" id="GO:0005783">
    <property type="term" value="C:endoplasmic reticulum"/>
    <property type="evidence" value="ECO:0007669"/>
    <property type="project" value="TreeGrafter"/>
</dbReference>
<dbReference type="InterPro" id="IPR001012">
    <property type="entry name" value="UBX_dom"/>
</dbReference>
<dbReference type="InterPro" id="IPR033043">
    <property type="entry name" value="FAF1-like_UBX"/>
</dbReference>
<keyword evidence="1" id="KW-0175">Coiled coil</keyword>